<evidence type="ECO:0000259" key="1">
    <source>
        <dbReference type="Pfam" id="PF07883"/>
    </source>
</evidence>
<comment type="caution">
    <text evidence="2">The sequence shown here is derived from an EMBL/GenBank/DDBJ whole genome shotgun (WGS) entry which is preliminary data.</text>
</comment>
<organism evidence="2 3">
    <name type="scientific">Paraburkholderia caledonica</name>
    <dbReference type="NCBI Taxonomy" id="134536"/>
    <lineage>
        <taxon>Bacteria</taxon>
        <taxon>Pseudomonadati</taxon>
        <taxon>Pseudomonadota</taxon>
        <taxon>Betaproteobacteria</taxon>
        <taxon>Burkholderiales</taxon>
        <taxon>Burkholderiaceae</taxon>
        <taxon>Paraburkholderia</taxon>
    </lineage>
</organism>
<gene>
    <name evidence="2" type="ORF">J2776_002826</name>
</gene>
<protein>
    <submittedName>
        <fullName evidence="2">Mannose-6-phosphate isomerase-like protein (Cupin superfamily)</fullName>
    </submittedName>
</protein>
<dbReference type="PANTHER" id="PTHR36156:SF2">
    <property type="entry name" value="CUPIN TYPE-2 DOMAIN-CONTAINING PROTEIN"/>
    <property type="match status" value="1"/>
</dbReference>
<dbReference type="InterPro" id="IPR013096">
    <property type="entry name" value="Cupin_2"/>
</dbReference>
<dbReference type="Gene3D" id="2.60.120.10">
    <property type="entry name" value="Jelly Rolls"/>
    <property type="match status" value="1"/>
</dbReference>
<evidence type="ECO:0000313" key="2">
    <source>
        <dbReference type="EMBL" id="MDR6376126.1"/>
    </source>
</evidence>
<name>A0ABU1KYT6_9BURK</name>
<dbReference type="InterPro" id="IPR011051">
    <property type="entry name" value="RmlC_Cupin_sf"/>
</dbReference>
<keyword evidence="3" id="KW-1185">Reference proteome</keyword>
<proteinExistence type="predicted"/>
<dbReference type="Proteomes" id="UP001185254">
    <property type="component" value="Unassembled WGS sequence"/>
</dbReference>
<dbReference type="SUPFAM" id="SSF51182">
    <property type="entry name" value="RmlC-like cupins"/>
    <property type="match status" value="1"/>
</dbReference>
<dbReference type="RefSeq" id="WP_310066541.1">
    <property type="nucleotide sequence ID" value="NZ_JAVDQN010000002.1"/>
</dbReference>
<dbReference type="Pfam" id="PF07883">
    <property type="entry name" value="Cupin_2"/>
    <property type="match status" value="1"/>
</dbReference>
<sequence>MPRHIRTIVTGHNAEGESVIEVDRVSAPGRPEVFNPAHDPNLCLTNVHVFPSVPASPGLNLIDGEVAVPFSLKPPGGGAIFRYLEIPPESIRKYDHIDNYFDKMGASDDLAKGAKRRHPAMHKTKTIDVLVVLEGEIWLILDKEEVLCRQGDFIVQHATNHAWSNRTDRPCSLALILVDAV</sequence>
<evidence type="ECO:0000313" key="3">
    <source>
        <dbReference type="Proteomes" id="UP001185254"/>
    </source>
</evidence>
<reference evidence="2 3" key="1">
    <citation type="submission" date="2023-07" db="EMBL/GenBank/DDBJ databases">
        <title>Sorghum-associated microbial communities from plants grown in Nebraska, USA.</title>
        <authorList>
            <person name="Schachtman D."/>
        </authorList>
    </citation>
    <scope>NUCLEOTIDE SEQUENCE [LARGE SCALE GENOMIC DNA]</scope>
    <source>
        <strain evidence="2 3">DS1039</strain>
    </source>
</reference>
<feature type="domain" description="Cupin type-2" evidence="1">
    <location>
        <begin position="110"/>
        <end position="174"/>
    </location>
</feature>
<dbReference type="PANTHER" id="PTHR36156">
    <property type="entry name" value="SLR2101 PROTEIN"/>
    <property type="match status" value="1"/>
</dbReference>
<dbReference type="InterPro" id="IPR014710">
    <property type="entry name" value="RmlC-like_jellyroll"/>
</dbReference>
<accession>A0ABU1KYT6</accession>
<dbReference type="InterPro" id="IPR047142">
    <property type="entry name" value="OryJ/VirC-like"/>
</dbReference>
<dbReference type="EMBL" id="JAVDQN010000002">
    <property type="protein sequence ID" value="MDR6376126.1"/>
    <property type="molecule type" value="Genomic_DNA"/>
</dbReference>
<dbReference type="CDD" id="cd02231">
    <property type="entry name" value="cupin_BLL6423-like"/>
    <property type="match status" value="1"/>
</dbReference>